<proteinExistence type="inferred from homology"/>
<dbReference type="EMBL" id="JBHSJG010000054">
    <property type="protein sequence ID" value="MFC4989765.1"/>
    <property type="molecule type" value="Genomic_DNA"/>
</dbReference>
<evidence type="ECO:0000256" key="1">
    <source>
        <dbReference type="ARBA" id="ARBA00004651"/>
    </source>
</evidence>
<evidence type="ECO:0000256" key="3">
    <source>
        <dbReference type="ARBA" id="ARBA00022475"/>
    </source>
</evidence>
<feature type="transmembrane region" description="Helical" evidence="7">
    <location>
        <begin position="42"/>
        <end position="65"/>
    </location>
</feature>
<organism evidence="8 9">
    <name type="scientific">Saliphagus infecundisoli</name>
    <dbReference type="NCBI Taxonomy" id="1849069"/>
    <lineage>
        <taxon>Archaea</taxon>
        <taxon>Methanobacteriati</taxon>
        <taxon>Methanobacteriota</taxon>
        <taxon>Stenosarchaea group</taxon>
        <taxon>Halobacteria</taxon>
        <taxon>Halobacteriales</taxon>
        <taxon>Natrialbaceae</taxon>
        <taxon>Saliphagus</taxon>
    </lineage>
</organism>
<evidence type="ECO:0000256" key="4">
    <source>
        <dbReference type="ARBA" id="ARBA00022692"/>
    </source>
</evidence>
<dbReference type="RefSeq" id="WP_114576544.1">
    <property type="nucleotide sequence ID" value="NZ_JAIVEF010000004.1"/>
</dbReference>
<evidence type="ECO:0000256" key="6">
    <source>
        <dbReference type="ARBA" id="ARBA00023136"/>
    </source>
</evidence>
<comment type="caution">
    <text evidence="8">The sequence shown here is derived from an EMBL/GenBank/DDBJ whole genome shotgun (WGS) entry which is preliminary data.</text>
</comment>
<keyword evidence="5 7" id="KW-1133">Transmembrane helix</keyword>
<dbReference type="GO" id="GO:0005886">
    <property type="term" value="C:plasma membrane"/>
    <property type="evidence" value="ECO:0007669"/>
    <property type="project" value="UniProtKB-SubCell"/>
</dbReference>
<dbReference type="PANTHER" id="PTHR39087">
    <property type="entry name" value="UPF0104 MEMBRANE PROTEIN MJ1595"/>
    <property type="match status" value="1"/>
</dbReference>
<feature type="transmembrane region" description="Helical" evidence="7">
    <location>
        <begin position="323"/>
        <end position="342"/>
    </location>
</feature>
<feature type="transmembrane region" description="Helical" evidence="7">
    <location>
        <begin position="155"/>
        <end position="175"/>
    </location>
</feature>
<evidence type="ECO:0000313" key="9">
    <source>
        <dbReference type="Proteomes" id="UP001595925"/>
    </source>
</evidence>
<keyword evidence="6 7" id="KW-0472">Membrane</keyword>
<gene>
    <name evidence="8" type="ORF">ACFPFO_18780</name>
</gene>
<dbReference type="Pfam" id="PF03706">
    <property type="entry name" value="LPG_synthase_TM"/>
    <property type="match status" value="1"/>
</dbReference>
<keyword evidence="4 7" id="KW-0812">Transmembrane</keyword>
<dbReference type="Proteomes" id="UP001595925">
    <property type="component" value="Unassembled WGS sequence"/>
</dbReference>
<name>A0ABD5QJ52_9EURY</name>
<dbReference type="InterPro" id="IPR022791">
    <property type="entry name" value="L-PG_synthase/AglD"/>
</dbReference>
<evidence type="ECO:0000256" key="2">
    <source>
        <dbReference type="ARBA" id="ARBA00011061"/>
    </source>
</evidence>
<sequence length="343" mass="34137">MATTIRASAVGFVVAGAVLAVLLWLIDTGTVVAALLSADPALVAAVGATILLWNGFWGVALWNVLRALEADVGLPLAVLVNAAAAFFNHVSPVGQAGGEPATAYLLTRSIGTDYEVNLAAVASHDAINVVPSVTLAAVGAAYYATTATIDPDLRVLFAGVVAVAVSLPGVVAVAWRRRRGIERAVLGAATRVLEATDRVASAVPLLPAPPDPDGLADQLQGFLSSLAVVARDRRRLAAAVAFSAAGWGVQAVGLWLSVLAVGGSIPLVVPFFVVPLGATASVVPTPGGLGGVEVASVGLLALLTGLDAGTATAAVAIHSVGGYLLTSAVGAAAAGVLGARGYR</sequence>
<dbReference type="AlphaFoldDB" id="A0ABD5QJ52"/>
<evidence type="ECO:0000256" key="7">
    <source>
        <dbReference type="SAM" id="Phobius"/>
    </source>
</evidence>
<dbReference type="PANTHER" id="PTHR39087:SF2">
    <property type="entry name" value="UPF0104 MEMBRANE PROTEIN MJ1595"/>
    <property type="match status" value="1"/>
</dbReference>
<evidence type="ECO:0000313" key="8">
    <source>
        <dbReference type="EMBL" id="MFC4989765.1"/>
    </source>
</evidence>
<evidence type="ECO:0000256" key="5">
    <source>
        <dbReference type="ARBA" id="ARBA00022989"/>
    </source>
</evidence>
<accession>A0ABD5QJ52</accession>
<reference evidence="8 9" key="1">
    <citation type="journal article" date="2019" name="Int. J. Syst. Evol. Microbiol.">
        <title>The Global Catalogue of Microorganisms (GCM) 10K type strain sequencing project: providing services to taxonomists for standard genome sequencing and annotation.</title>
        <authorList>
            <consortium name="The Broad Institute Genomics Platform"/>
            <consortium name="The Broad Institute Genome Sequencing Center for Infectious Disease"/>
            <person name="Wu L."/>
            <person name="Ma J."/>
        </authorList>
    </citation>
    <scope>NUCLEOTIDE SEQUENCE [LARGE SCALE GENOMIC DNA]</scope>
    <source>
        <strain evidence="8 9">CGMCC 1.15824</strain>
    </source>
</reference>
<comment type="similarity">
    <text evidence="2">Belongs to the UPF0104 family.</text>
</comment>
<dbReference type="NCBIfam" id="TIGR00374">
    <property type="entry name" value="flippase-like domain"/>
    <property type="match status" value="1"/>
</dbReference>
<comment type="subcellular location">
    <subcellularLocation>
        <location evidence="1">Cell membrane</location>
        <topology evidence="1">Multi-pass membrane protein</topology>
    </subcellularLocation>
</comment>
<feature type="transmembrane region" description="Helical" evidence="7">
    <location>
        <begin position="12"/>
        <end position="36"/>
    </location>
</feature>
<keyword evidence="3" id="KW-1003">Cell membrane</keyword>
<protein>
    <submittedName>
        <fullName evidence="8">Lysylphosphatidylglycerol synthase transmembrane domain-containing protein</fullName>
    </submittedName>
</protein>
<keyword evidence="9" id="KW-1185">Reference proteome</keyword>